<evidence type="ECO:0000313" key="1">
    <source>
        <dbReference type="EMBL" id="MDB2000984.1"/>
    </source>
</evidence>
<reference evidence="1" key="2">
    <citation type="submission" date="2023-01" db="EMBL/GenBank/DDBJ databases">
        <title>Human gut microbiome strain richness.</title>
        <authorList>
            <person name="Chen-Liaw A."/>
        </authorList>
    </citation>
    <scope>NUCLEOTIDE SEQUENCE</scope>
    <source>
        <strain evidence="1">B1_m1001713B170214d0_201011</strain>
    </source>
</reference>
<organism evidence="2">
    <name type="scientific">Clostridium symbiosum</name>
    <name type="common">Bacteroides symbiosus</name>
    <dbReference type="NCBI Taxonomy" id="1512"/>
    <lineage>
        <taxon>Bacteria</taxon>
        <taxon>Bacillati</taxon>
        <taxon>Bacillota</taxon>
        <taxon>Clostridia</taxon>
        <taxon>Lachnospirales</taxon>
        <taxon>Lachnospiraceae</taxon>
        <taxon>Otoolea</taxon>
    </lineage>
</organism>
<dbReference type="EMBL" id="JAQLGM010000029">
    <property type="protein sequence ID" value="MDB2000984.1"/>
    <property type="molecule type" value="Genomic_DNA"/>
</dbReference>
<name>A0A6N2YLM5_CLOSY</name>
<dbReference type="Proteomes" id="UP001300871">
    <property type="component" value="Unassembled WGS sequence"/>
</dbReference>
<reference evidence="2" key="1">
    <citation type="submission" date="2019-11" db="EMBL/GenBank/DDBJ databases">
        <authorList>
            <person name="Feng L."/>
        </authorList>
    </citation>
    <scope>NUCLEOTIDE SEQUENCE</scope>
    <source>
        <strain evidence="2">CsymbiosumLFYP84</strain>
    </source>
</reference>
<evidence type="ECO:0000313" key="2">
    <source>
        <dbReference type="EMBL" id="VYT67799.1"/>
    </source>
</evidence>
<proteinExistence type="predicted"/>
<gene>
    <name evidence="2" type="ORF">CSLFYP84_00305</name>
    <name evidence="1" type="ORF">PM006_12300</name>
</gene>
<dbReference type="EMBL" id="CACRUA010000002">
    <property type="protein sequence ID" value="VYT67799.1"/>
    <property type="molecule type" value="Genomic_DNA"/>
</dbReference>
<sequence>MAIAIEPKSENYVDLPLTNFPIKEDTMKRMTDVNAVLMPVVRQYNTYFADGNLAACNDLLKNNPDVLDCFFNADKWNWTRDAIIAIQRFFSEEVVTFINNVAQNTVGINDSPTSEQASLVSYSAEKVDSLITLLTQKVDDNHNEVNDKINKIEAVKTATLSASGWSNTVPYTQSISVAGTSANDRPIISIYLGTSPTAVNVKAQNKAWGMVDRAVSSTNTITFYCYNKKPTVDFSVQIKGV</sequence>
<accession>A0A6N2YLM5</accession>
<dbReference type="RefSeq" id="WP_156684245.1">
    <property type="nucleotide sequence ID" value="NZ_CACRUA010000002.1"/>
</dbReference>
<dbReference type="AlphaFoldDB" id="A0A6N2YLM5"/>
<protein>
    <submittedName>
        <fullName evidence="2">Uncharacterized protein</fullName>
    </submittedName>
</protein>